<dbReference type="InterPro" id="IPR004852">
    <property type="entry name" value="Di-haem_cyt_c_peroxidsae"/>
</dbReference>
<keyword evidence="5" id="KW-0574">Periplasm</keyword>
<keyword evidence="4" id="KW-0732">Signal</keyword>
<dbReference type="GO" id="GO:0046872">
    <property type="term" value="F:metal ion binding"/>
    <property type="evidence" value="ECO:0007669"/>
    <property type="project" value="UniProtKB-KW"/>
</dbReference>
<name>A0A3B0W965_9ZZZZ</name>
<dbReference type="PROSITE" id="PS51257">
    <property type="entry name" value="PROKAR_LIPOPROTEIN"/>
    <property type="match status" value="1"/>
</dbReference>
<dbReference type="EMBL" id="UOFC01000242">
    <property type="protein sequence ID" value="VAW48893.1"/>
    <property type="molecule type" value="Genomic_DNA"/>
</dbReference>
<evidence type="ECO:0000313" key="9">
    <source>
        <dbReference type="EMBL" id="VAW48893.1"/>
    </source>
</evidence>
<dbReference type="GO" id="GO:0004130">
    <property type="term" value="F:cytochrome-c peroxidase activity"/>
    <property type="evidence" value="ECO:0007669"/>
    <property type="project" value="UniProtKB-EC"/>
</dbReference>
<keyword evidence="2" id="KW-0349">Heme</keyword>
<dbReference type="GO" id="GO:0020037">
    <property type="term" value="F:heme binding"/>
    <property type="evidence" value="ECO:0007669"/>
    <property type="project" value="InterPro"/>
</dbReference>
<dbReference type="PANTHER" id="PTHR30600:SF7">
    <property type="entry name" value="CYTOCHROME C PEROXIDASE-RELATED"/>
    <property type="match status" value="1"/>
</dbReference>
<dbReference type="SUPFAM" id="SSF46626">
    <property type="entry name" value="Cytochrome c"/>
    <property type="match status" value="2"/>
</dbReference>
<dbReference type="PANTHER" id="PTHR30600">
    <property type="entry name" value="CYTOCHROME C PEROXIDASE-RELATED"/>
    <property type="match status" value="1"/>
</dbReference>
<evidence type="ECO:0000256" key="5">
    <source>
        <dbReference type="ARBA" id="ARBA00022764"/>
    </source>
</evidence>
<accession>A0A3B0W965</accession>
<dbReference type="Pfam" id="PF03150">
    <property type="entry name" value="CCP_MauG"/>
    <property type="match status" value="1"/>
</dbReference>
<dbReference type="InterPro" id="IPR051395">
    <property type="entry name" value="Cytochrome_c_Peroxidase/MauG"/>
</dbReference>
<keyword evidence="3" id="KW-0479">Metal-binding</keyword>
<dbReference type="AlphaFoldDB" id="A0A3B0W965"/>
<organism evidence="9">
    <name type="scientific">hydrothermal vent metagenome</name>
    <dbReference type="NCBI Taxonomy" id="652676"/>
    <lineage>
        <taxon>unclassified sequences</taxon>
        <taxon>metagenomes</taxon>
        <taxon>ecological metagenomes</taxon>
    </lineage>
</organism>
<proteinExistence type="predicted"/>
<dbReference type="InterPro" id="IPR026259">
    <property type="entry name" value="MauG/Cytc_peroxidase"/>
</dbReference>
<dbReference type="Gene3D" id="1.10.760.10">
    <property type="entry name" value="Cytochrome c-like domain"/>
    <property type="match status" value="2"/>
</dbReference>
<dbReference type="EC" id="1.11.1.5" evidence="9"/>
<dbReference type="GO" id="GO:0009055">
    <property type="term" value="F:electron transfer activity"/>
    <property type="evidence" value="ECO:0007669"/>
    <property type="project" value="InterPro"/>
</dbReference>
<protein>
    <submittedName>
        <fullName evidence="9">Cytochrome c551 peroxidase</fullName>
        <ecNumber evidence="9">1.11.1.5</ecNumber>
    </submittedName>
</protein>
<evidence type="ECO:0000256" key="4">
    <source>
        <dbReference type="ARBA" id="ARBA00022729"/>
    </source>
</evidence>
<dbReference type="InterPro" id="IPR009056">
    <property type="entry name" value="Cyt_c-like_dom"/>
</dbReference>
<evidence type="ECO:0000256" key="7">
    <source>
        <dbReference type="ARBA" id="ARBA00023004"/>
    </source>
</evidence>
<keyword evidence="7" id="KW-0408">Iron</keyword>
<evidence type="ECO:0000259" key="8">
    <source>
        <dbReference type="PROSITE" id="PS51007"/>
    </source>
</evidence>
<reference evidence="9" key="1">
    <citation type="submission" date="2018-06" db="EMBL/GenBank/DDBJ databases">
        <authorList>
            <person name="Zhirakovskaya E."/>
        </authorList>
    </citation>
    <scope>NUCLEOTIDE SEQUENCE</scope>
</reference>
<dbReference type="GO" id="GO:0042597">
    <property type="term" value="C:periplasmic space"/>
    <property type="evidence" value="ECO:0007669"/>
    <property type="project" value="UniProtKB-SubCell"/>
</dbReference>
<sequence length="358" mass="39425">MKRFTLKLLGVGLFSTFLIGCQEDSENYLNFTKTIEEPILVGLSTEPSRVKYHQPLPNIEELNLNSQKIDLGNMLYHDTRLSGDGTLSCASCHIYSEGGDDNAPVSTGINGQLGPINSPTTLNSGLNFKQFWDGRAKNLRHQAEGPVDNPGEMGAKWPNAVTRIQAVDQYQNLFKNIYPKQGITKYTITDAIAEFERSLITPAPIDAYLRGDDSALTTNQIEGYSLFQSYGCVSCHQGANFGGNMMQKFGAIAAFFSEKDQNLVNNGRFNLTKNEEDKHVFKVPSLRNIELTAPYFHTAGAQTLDQAITVMGLNQLGRQIPSEDRAKIADFLTSLTGTINVKPVSPPPATANLKERLL</sequence>
<keyword evidence="9" id="KW-0575">Peroxidase</keyword>
<evidence type="ECO:0000256" key="1">
    <source>
        <dbReference type="ARBA" id="ARBA00004418"/>
    </source>
</evidence>
<comment type="subcellular location">
    <subcellularLocation>
        <location evidence="1">Periplasm</location>
    </subcellularLocation>
</comment>
<dbReference type="PIRSF" id="PIRSF000294">
    <property type="entry name" value="Cytochrome-c_peroxidase"/>
    <property type="match status" value="1"/>
</dbReference>
<feature type="domain" description="Cytochrome c" evidence="8">
    <location>
        <begin position="218"/>
        <end position="336"/>
    </location>
</feature>
<evidence type="ECO:0000256" key="2">
    <source>
        <dbReference type="ARBA" id="ARBA00022617"/>
    </source>
</evidence>
<gene>
    <name evidence="9" type="ORF">MNBD_GAMMA03-340</name>
</gene>
<dbReference type="InterPro" id="IPR036909">
    <property type="entry name" value="Cyt_c-like_dom_sf"/>
</dbReference>
<evidence type="ECO:0000256" key="6">
    <source>
        <dbReference type="ARBA" id="ARBA00023002"/>
    </source>
</evidence>
<evidence type="ECO:0000256" key="3">
    <source>
        <dbReference type="ARBA" id="ARBA00022723"/>
    </source>
</evidence>
<dbReference type="PROSITE" id="PS51007">
    <property type="entry name" value="CYTC"/>
    <property type="match status" value="1"/>
</dbReference>
<keyword evidence="6 9" id="KW-0560">Oxidoreductase</keyword>